<dbReference type="FunFam" id="3.30.160.60:FF:000966">
    <property type="entry name" value="ZFP90 zinc finger protein"/>
    <property type="match status" value="1"/>
</dbReference>
<evidence type="ECO:0000256" key="4">
    <source>
        <dbReference type="ARBA" id="ARBA00022723"/>
    </source>
</evidence>
<dbReference type="Gene3D" id="3.30.160.60">
    <property type="entry name" value="Classic Zinc Finger"/>
    <property type="match status" value="5"/>
</dbReference>
<feature type="region of interest" description="Disordered" evidence="13">
    <location>
        <begin position="97"/>
        <end position="160"/>
    </location>
</feature>
<keyword evidence="11" id="KW-0539">Nucleus</keyword>
<dbReference type="FunFam" id="3.30.160.60:FF:000295">
    <property type="entry name" value="zinc finger protein 19"/>
    <property type="match status" value="1"/>
</dbReference>
<protein>
    <submittedName>
        <fullName evidence="15">Oocyte zinc finger -like</fullName>
    </submittedName>
</protein>
<keyword evidence="16" id="KW-1185">Reference proteome</keyword>
<dbReference type="PANTHER" id="PTHR14003">
    <property type="entry name" value="TRANSCRIPTIONAL REPRESSOR PROTEIN YY"/>
    <property type="match status" value="1"/>
</dbReference>
<keyword evidence="6 12" id="KW-0863">Zinc-finger</keyword>
<comment type="similarity">
    <text evidence="3">Belongs to the krueppel C2H2-type zinc-finger protein family.</text>
</comment>
<feature type="compositionally biased region" description="Polar residues" evidence="13">
    <location>
        <begin position="126"/>
        <end position="138"/>
    </location>
</feature>
<dbReference type="FunFam" id="3.30.160.60:FF:000110">
    <property type="entry name" value="Zinc finger protein-like"/>
    <property type="match status" value="1"/>
</dbReference>
<keyword evidence="10" id="KW-0804">Transcription</keyword>
<feature type="domain" description="C2H2-type" evidence="14">
    <location>
        <begin position="342"/>
        <end position="364"/>
    </location>
</feature>
<keyword evidence="7" id="KW-0862">Zinc</keyword>
<comment type="function">
    <text evidence="1">May be involved in transcriptional regulation.</text>
</comment>
<evidence type="ECO:0000313" key="15">
    <source>
        <dbReference type="EMBL" id="CAH2321175.1"/>
    </source>
</evidence>
<feature type="domain" description="C2H2-type" evidence="14">
    <location>
        <begin position="369"/>
        <end position="396"/>
    </location>
</feature>
<dbReference type="PROSITE" id="PS00028">
    <property type="entry name" value="ZINC_FINGER_C2H2_1"/>
    <property type="match status" value="6"/>
</dbReference>
<reference evidence="15" key="1">
    <citation type="submission" date="2022-03" db="EMBL/GenBank/DDBJ databases">
        <authorList>
            <person name="Alioto T."/>
            <person name="Alioto T."/>
            <person name="Gomez Garrido J."/>
        </authorList>
    </citation>
    <scope>NUCLEOTIDE SEQUENCE</scope>
</reference>
<evidence type="ECO:0000256" key="7">
    <source>
        <dbReference type="ARBA" id="ARBA00022833"/>
    </source>
</evidence>
<dbReference type="SUPFAM" id="SSF57667">
    <property type="entry name" value="beta-beta-alpha zinc fingers"/>
    <property type="match status" value="3"/>
</dbReference>
<dbReference type="GO" id="GO:0045892">
    <property type="term" value="P:negative regulation of DNA-templated transcription"/>
    <property type="evidence" value="ECO:0007669"/>
    <property type="project" value="UniProtKB-ARBA"/>
</dbReference>
<dbReference type="Pfam" id="PF00096">
    <property type="entry name" value="zf-C2H2"/>
    <property type="match status" value="6"/>
</dbReference>
<evidence type="ECO:0000256" key="6">
    <source>
        <dbReference type="ARBA" id="ARBA00022771"/>
    </source>
</evidence>
<evidence type="ECO:0000256" key="5">
    <source>
        <dbReference type="ARBA" id="ARBA00022737"/>
    </source>
</evidence>
<dbReference type="PANTHER" id="PTHR14003:SF23">
    <property type="entry name" value="ZINC FINGER PROTEIN 143"/>
    <property type="match status" value="1"/>
</dbReference>
<dbReference type="Proteomes" id="UP001295444">
    <property type="component" value="Chromosome 11"/>
</dbReference>
<keyword evidence="5" id="KW-0677">Repeat</keyword>
<organism evidence="15 16">
    <name type="scientific">Pelobates cultripes</name>
    <name type="common">Western spadefoot toad</name>
    <dbReference type="NCBI Taxonomy" id="61616"/>
    <lineage>
        <taxon>Eukaryota</taxon>
        <taxon>Metazoa</taxon>
        <taxon>Chordata</taxon>
        <taxon>Craniata</taxon>
        <taxon>Vertebrata</taxon>
        <taxon>Euteleostomi</taxon>
        <taxon>Amphibia</taxon>
        <taxon>Batrachia</taxon>
        <taxon>Anura</taxon>
        <taxon>Pelobatoidea</taxon>
        <taxon>Pelobatidae</taxon>
        <taxon>Pelobates</taxon>
    </lineage>
</organism>
<dbReference type="GO" id="GO:0000785">
    <property type="term" value="C:chromatin"/>
    <property type="evidence" value="ECO:0007669"/>
    <property type="project" value="TreeGrafter"/>
</dbReference>
<feature type="domain" description="C2H2-type" evidence="14">
    <location>
        <begin position="314"/>
        <end position="341"/>
    </location>
</feature>
<dbReference type="GO" id="GO:0000981">
    <property type="term" value="F:DNA-binding transcription factor activity, RNA polymerase II-specific"/>
    <property type="evidence" value="ECO:0007669"/>
    <property type="project" value="TreeGrafter"/>
</dbReference>
<dbReference type="GO" id="GO:0031519">
    <property type="term" value="C:PcG protein complex"/>
    <property type="evidence" value="ECO:0007669"/>
    <property type="project" value="TreeGrafter"/>
</dbReference>
<evidence type="ECO:0000256" key="3">
    <source>
        <dbReference type="ARBA" id="ARBA00006991"/>
    </source>
</evidence>
<feature type="domain" description="C2H2-type" evidence="14">
    <location>
        <begin position="425"/>
        <end position="452"/>
    </location>
</feature>
<dbReference type="GO" id="GO:0005667">
    <property type="term" value="C:transcription regulator complex"/>
    <property type="evidence" value="ECO:0007669"/>
    <property type="project" value="TreeGrafter"/>
</dbReference>
<feature type="domain" description="C2H2-type" evidence="14">
    <location>
        <begin position="397"/>
        <end position="424"/>
    </location>
</feature>
<name>A0AAD1T8W3_PELCU</name>
<evidence type="ECO:0000256" key="1">
    <source>
        <dbReference type="ARBA" id="ARBA00003767"/>
    </source>
</evidence>
<sequence length="484" mass="55126">MDKNRNQVSEKILSITFEIIYLLTGEDYMIVKKPGDSIRQSSSSCVSEESCKDQSPCMVPSLHSLIQDRKNEKKILELTNQIIQLLAGEVEEYVGQKNRHSDSTLKNRKPSSSPDVQIKDGKNIRKSQGTKNVVINNSQKRHSKSVKSNDTGAHEEGNLTDLETDRATKCTQVRCASIDIKGEFTDDHQLSADKDTSMDLEYTQIHIKEEFFSDDEEGNVTDTDIYTPTEYTPGHIEEESTFWENGNFTDNMYGRTEYKGLHIDIKEESCSSEERNLNETVPTEHTRIDYTVKSKEQKKKKSVTSKTNKTPSALECSECGKTFSKLKAFISHQRIHRVPRLYNCCECEESFTNNADLFKHHQTHKVKGLSCSYCGKCFTYKTNLAIHMKSHTGQKPYSCPECGKTFTYNSYLVRHQKTHRGEKPFSCSECGKCFTRGSYLVHHQRIHTGEKPFSCSECGKCFTQSSSLARHKVIHTSGKNIFIS</sequence>
<dbReference type="GO" id="GO:0000978">
    <property type="term" value="F:RNA polymerase II cis-regulatory region sequence-specific DNA binding"/>
    <property type="evidence" value="ECO:0007669"/>
    <property type="project" value="TreeGrafter"/>
</dbReference>
<evidence type="ECO:0000256" key="10">
    <source>
        <dbReference type="ARBA" id="ARBA00023163"/>
    </source>
</evidence>
<evidence type="ECO:0000256" key="2">
    <source>
        <dbReference type="ARBA" id="ARBA00004123"/>
    </source>
</evidence>
<dbReference type="FunFam" id="3.30.160.60:FF:001007">
    <property type="entry name" value="Zinc finger protein 1184"/>
    <property type="match status" value="1"/>
</dbReference>
<dbReference type="GO" id="GO:0008270">
    <property type="term" value="F:zinc ion binding"/>
    <property type="evidence" value="ECO:0007669"/>
    <property type="project" value="UniProtKB-KW"/>
</dbReference>
<evidence type="ECO:0000256" key="13">
    <source>
        <dbReference type="SAM" id="MobiDB-lite"/>
    </source>
</evidence>
<dbReference type="FunFam" id="3.30.160.60:FF:000566">
    <property type="entry name" value="zinc finger protein 133 isoform X2"/>
    <property type="match status" value="1"/>
</dbReference>
<evidence type="ECO:0000256" key="11">
    <source>
        <dbReference type="ARBA" id="ARBA00023242"/>
    </source>
</evidence>
<dbReference type="AlphaFoldDB" id="A0AAD1T8W3"/>
<dbReference type="InterPro" id="IPR036236">
    <property type="entry name" value="Znf_C2H2_sf"/>
</dbReference>
<comment type="subcellular location">
    <subcellularLocation>
        <location evidence="2">Nucleus</location>
    </subcellularLocation>
</comment>
<evidence type="ECO:0000256" key="8">
    <source>
        <dbReference type="ARBA" id="ARBA00023015"/>
    </source>
</evidence>
<evidence type="ECO:0000256" key="9">
    <source>
        <dbReference type="ARBA" id="ARBA00023125"/>
    </source>
</evidence>
<dbReference type="PROSITE" id="PS50157">
    <property type="entry name" value="ZINC_FINGER_C2H2_2"/>
    <property type="match status" value="6"/>
</dbReference>
<keyword evidence="8" id="KW-0805">Transcription regulation</keyword>
<evidence type="ECO:0000313" key="16">
    <source>
        <dbReference type="Proteomes" id="UP001295444"/>
    </source>
</evidence>
<proteinExistence type="inferred from homology"/>
<dbReference type="InterPro" id="IPR013087">
    <property type="entry name" value="Znf_C2H2_type"/>
</dbReference>
<evidence type="ECO:0000256" key="12">
    <source>
        <dbReference type="PROSITE-ProRule" id="PRU00042"/>
    </source>
</evidence>
<dbReference type="EMBL" id="OW240922">
    <property type="protein sequence ID" value="CAH2321175.1"/>
    <property type="molecule type" value="Genomic_DNA"/>
</dbReference>
<dbReference type="SMART" id="SM00355">
    <property type="entry name" value="ZnF_C2H2"/>
    <property type="match status" value="6"/>
</dbReference>
<keyword evidence="4" id="KW-0479">Metal-binding</keyword>
<feature type="domain" description="C2H2-type" evidence="14">
    <location>
        <begin position="453"/>
        <end position="480"/>
    </location>
</feature>
<gene>
    <name evidence="15" type="ORF">PECUL_23A042791</name>
</gene>
<evidence type="ECO:0000259" key="14">
    <source>
        <dbReference type="PROSITE" id="PS50157"/>
    </source>
</evidence>
<keyword evidence="9" id="KW-0238">DNA-binding</keyword>
<accession>A0AAD1T8W3</accession>